<dbReference type="KEGG" id="csl:COCSUDRAFT_32277"/>
<comment type="caution">
    <text evidence="1">The sequence shown here is derived from an EMBL/GenBank/DDBJ whole genome shotgun (WGS) entry which is preliminary data.</text>
</comment>
<name>I0Z827_COCSC</name>
<dbReference type="AlphaFoldDB" id="I0Z827"/>
<reference evidence="1 2" key="1">
    <citation type="journal article" date="2012" name="Genome Biol.">
        <title>The genome of the polar eukaryotic microalga coccomyxa subellipsoidea reveals traits of cold adaptation.</title>
        <authorList>
            <person name="Blanc G."/>
            <person name="Agarkova I."/>
            <person name="Grimwood J."/>
            <person name="Kuo A."/>
            <person name="Brueggeman A."/>
            <person name="Dunigan D."/>
            <person name="Gurnon J."/>
            <person name="Ladunga I."/>
            <person name="Lindquist E."/>
            <person name="Lucas S."/>
            <person name="Pangilinan J."/>
            <person name="Proschold T."/>
            <person name="Salamov A."/>
            <person name="Schmutz J."/>
            <person name="Weeks D."/>
            <person name="Yamada T."/>
            <person name="Claverie J.M."/>
            <person name="Grigoriev I."/>
            <person name="Van Etten J."/>
            <person name="Lomsadze A."/>
            <person name="Borodovsky M."/>
        </authorList>
    </citation>
    <scope>NUCLEOTIDE SEQUENCE [LARGE SCALE GENOMIC DNA]</scope>
    <source>
        <strain evidence="1 2">C-169</strain>
    </source>
</reference>
<dbReference type="RefSeq" id="XP_005651340.1">
    <property type="nucleotide sequence ID" value="XM_005651283.1"/>
</dbReference>
<accession>I0Z827</accession>
<dbReference type="GeneID" id="17044806"/>
<gene>
    <name evidence="1" type="ORF">COCSUDRAFT_32277</name>
</gene>
<proteinExistence type="predicted"/>
<sequence length="79" mass="8995">MVVDQYSSSHIWGIYPHSHTATKVSLKEVRSVHLMMLLQTACRLICQVQWSHRLVKNVLAVMRHKSPHSLGALILTAHL</sequence>
<dbReference type="Proteomes" id="UP000007264">
    <property type="component" value="Unassembled WGS sequence"/>
</dbReference>
<keyword evidence="2" id="KW-1185">Reference proteome</keyword>
<protein>
    <submittedName>
        <fullName evidence="1">Uncharacterized protein</fullName>
    </submittedName>
</protein>
<organism evidence="1 2">
    <name type="scientific">Coccomyxa subellipsoidea (strain C-169)</name>
    <name type="common">Green microalga</name>
    <dbReference type="NCBI Taxonomy" id="574566"/>
    <lineage>
        <taxon>Eukaryota</taxon>
        <taxon>Viridiplantae</taxon>
        <taxon>Chlorophyta</taxon>
        <taxon>core chlorophytes</taxon>
        <taxon>Trebouxiophyceae</taxon>
        <taxon>Trebouxiophyceae incertae sedis</taxon>
        <taxon>Coccomyxaceae</taxon>
        <taxon>Coccomyxa</taxon>
        <taxon>Coccomyxa subellipsoidea</taxon>
    </lineage>
</organism>
<dbReference type="EMBL" id="AGSI01000002">
    <property type="protein sequence ID" value="EIE26796.1"/>
    <property type="molecule type" value="Genomic_DNA"/>
</dbReference>
<evidence type="ECO:0000313" key="1">
    <source>
        <dbReference type="EMBL" id="EIE26796.1"/>
    </source>
</evidence>
<evidence type="ECO:0000313" key="2">
    <source>
        <dbReference type="Proteomes" id="UP000007264"/>
    </source>
</evidence>